<keyword evidence="2" id="KW-0732">Signal</keyword>
<comment type="caution">
    <text evidence="3">The sequence shown here is derived from an EMBL/GenBank/DDBJ whole genome shotgun (WGS) entry which is preliminary data.</text>
</comment>
<feature type="compositionally biased region" description="Low complexity" evidence="1">
    <location>
        <begin position="28"/>
        <end position="40"/>
    </location>
</feature>
<dbReference type="EMBL" id="JAJFZP010000001">
    <property type="protein sequence ID" value="MCC3267799.1"/>
    <property type="molecule type" value="Genomic_DNA"/>
</dbReference>
<protein>
    <submittedName>
        <fullName evidence="3">Uncharacterized protein</fullName>
    </submittedName>
</protein>
<sequence length="261" mass="26739">MRNAVAVPALTLLFLTGCGAAAAEPGALPASGSATAAPSAETVSRDSEEQTCAKLLETNGEGPLYQSIYLLQVGDGTSGFGGSVETARTLGQEVHGIAGRAPHDMEAPLEELASPMDATVQRAENPDAAWSVTIETWQSAVAELLTRCAPHETGAAASPAVPAPVTADTTSAAYPGYPLIVDTASLDYRVAAWFSGRLIDGRVVALVPGLYAPYDPNVPDLSSYYTADRVAGDGVLKHIVFPGSGSAATWSGVGPGSQEPR</sequence>
<evidence type="ECO:0000256" key="2">
    <source>
        <dbReference type="SAM" id="SignalP"/>
    </source>
</evidence>
<evidence type="ECO:0000256" key="1">
    <source>
        <dbReference type="SAM" id="MobiDB-lite"/>
    </source>
</evidence>
<dbReference type="Proteomes" id="UP001139264">
    <property type="component" value="Unassembled WGS sequence"/>
</dbReference>
<name>A0A9X1LZZ2_9MICC</name>
<dbReference type="RefSeq" id="WP_227906244.1">
    <property type="nucleotide sequence ID" value="NZ_CP095461.1"/>
</dbReference>
<accession>A0A9X1LZZ2</accession>
<organism evidence="3 4">
    <name type="scientific">Arthrobacter gengyunqii</name>
    <dbReference type="NCBI Taxonomy" id="2886940"/>
    <lineage>
        <taxon>Bacteria</taxon>
        <taxon>Bacillati</taxon>
        <taxon>Actinomycetota</taxon>
        <taxon>Actinomycetes</taxon>
        <taxon>Micrococcales</taxon>
        <taxon>Micrococcaceae</taxon>
        <taxon>Arthrobacter</taxon>
    </lineage>
</organism>
<feature type="signal peptide" evidence="2">
    <location>
        <begin position="1"/>
        <end position="22"/>
    </location>
</feature>
<evidence type="ECO:0000313" key="4">
    <source>
        <dbReference type="Proteomes" id="UP001139264"/>
    </source>
</evidence>
<proteinExistence type="predicted"/>
<reference evidence="3" key="1">
    <citation type="submission" date="2021-10" db="EMBL/GenBank/DDBJ databases">
        <title>Novel species in genus Arthrobacter.</title>
        <authorList>
            <person name="Liu Y."/>
        </authorList>
    </citation>
    <scope>NUCLEOTIDE SEQUENCE</scope>
    <source>
        <strain evidence="3">Zg-Y809</strain>
    </source>
</reference>
<feature type="chain" id="PRO_5040919889" evidence="2">
    <location>
        <begin position="23"/>
        <end position="261"/>
    </location>
</feature>
<dbReference type="AlphaFoldDB" id="A0A9X1LZZ2"/>
<dbReference type="PROSITE" id="PS51257">
    <property type="entry name" value="PROKAR_LIPOPROTEIN"/>
    <property type="match status" value="1"/>
</dbReference>
<feature type="region of interest" description="Disordered" evidence="1">
    <location>
        <begin position="28"/>
        <end position="48"/>
    </location>
</feature>
<gene>
    <name evidence="3" type="ORF">LJ751_00275</name>
</gene>
<evidence type="ECO:0000313" key="3">
    <source>
        <dbReference type="EMBL" id="MCC3267799.1"/>
    </source>
</evidence>